<feature type="domain" description="DUF7782" evidence="7">
    <location>
        <begin position="374"/>
        <end position="491"/>
    </location>
</feature>
<dbReference type="KEGG" id="ckw:CKALI_06650"/>
<keyword evidence="4" id="KW-0949">S-adenosyl-L-methionine</keyword>
<dbReference type="PROSITE" id="PS00092">
    <property type="entry name" value="N6_MTASE"/>
    <property type="match status" value="1"/>
</dbReference>
<dbReference type="EMBL" id="CP046452">
    <property type="protein sequence ID" value="QGU02192.1"/>
    <property type="molecule type" value="Genomic_DNA"/>
</dbReference>
<protein>
    <submittedName>
        <fullName evidence="8">Ribosomal RNA small subunit methyltransferase C</fullName>
        <ecNumber evidence="8">2.1.1.172</ecNumber>
    </submittedName>
</protein>
<accession>A0A6B8VAN2</accession>
<evidence type="ECO:0000256" key="3">
    <source>
        <dbReference type="ARBA" id="ARBA00022679"/>
    </source>
</evidence>
<dbReference type="InterPro" id="IPR055487">
    <property type="entry name" value="DUF7059"/>
</dbReference>
<dbReference type="PANTHER" id="PTHR45875:SF1">
    <property type="entry name" value="METHYLTRANSFERASE N6AMT1"/>
    <property type="match status" value="1"/>
</dbReference>
<dbReference type="Proteomes" id="UP000427071">
    <property type="component" value="Chromosome"/>
</dbReference>
<dbReference type="InterPro" id="IPR052190">
    <property type="entry name" value="Euk-Arch_PrmC-MTase"/>
</dbReference>
<keyword evidence="3 8" id="KW-0808">Transferase</keyword>
<dbReference type="SUPFAM" id="SSF53335">
    <property type="entry name" value="S-adenosyl-L-methionine-dependent methyltransferases"/>
    <property type="match status" value="1"/>
</dbReference>
<dbReference type="AlphaFoldDB" id="A0A6B8VAN2"/>
<dbReference type="InterPro" id="IPR056684">
    <property type="entry name" value="DUF7782"/>
</dbReference>
<dbReference type="RefSeq" id="WP_231580421.1">
    <property type="nucleotide sequence ID" value="NZ_CP046452.1"/>
</dbReference>
<dbReference type="Pfam" id="PF25004">
    <property type="entry name" value="DUF7782"/>
    <property type="match status" value="1"/>
</dbReference>
<feature type="domain" description="Methyltransferase small" evidence="5">
    <location>
        <begin position="135"/>
        <end position="225"/>
    </location>
</feature>
<evidence type="ECO:0000256" key="1">
    <source>
        <dbReference type="ARBA" id="ARBA00006149"/>
    </source>
</evidence>
<dbReference type="GO" id="GO:0003676">
    <property type="term" value="F:nucleic acid binding"/>
    <property type="evidence" value="ECO:0007669"/>
    <property type="project" value="InterPro"/>
</dbReference>
<dbReference type="InterPro" id="IPR007848">
    <property type="entry name" value="Small_mtfrase_dom"/>
</dbReference>
<keyword evidence="2 8" id="KW-0489">Methyltransferase</keyword>
<dbReference type="InterPro" id="IPR029063">
    <property type="entry name" value="SAM-dependent_MTases_sf"/>
</dbReference>
<gene>
    <name evidence="8" type="primary">rsmC</name>
    <name evidence="8" type="ORF">CKALI_06650</name>
</gene>
<evidence type="ECO:0000256" key="4">
    <source>
        <dbReference type="ARBA" id="ARBA00022691"/>
    </source>
</evidence>
<dbReference type="CDD" id="cd02440">
    <property type="entry name" value="AdoMet_MTases"/>
    <property type="match status" value="1"/>
</dbReference>
<dbReference type="Pfam" id="PF05175">
    <property type="entry name" value="MTS"/>
    <property type="match status" value="1"/>
</dbReference>
<evidence type="ECO:0000259" key="7">
    <source>
        <dbReference type="Pfam" id="PF25004"/>
    </source>
</evidence>
<dbReference type="PANTHER" id="PTHR45875">
    <property type="entry name" value="METHYLTRANSFERASE N6AMT1"/>
    <property type="match status" value="1"/>
</dbReference>
<dbReference type="GO" id="GO:0008276">
    <property type="term" value="F:protein methyltransferase activity"/>
    <property type="evidence" value="ECO:0007669"/>
    <property type="project" value="TreeGrafter"/>
</dbReference>
<dbReference type="Gene3D" id="3.40.50.150">
    <property type="entry name" value="Vaccinia Virus protein VP39"/>
    <property type="match status" value="1"/>
</dbReference>
<comment type="similarity">
    <text evidence="1">Belongs to the eukaryotic/archaeal PrmC-related family.</text>
</comment>
<keyword evidence="9" id="KW-1185">Reference proteome</keyword>
<evidence type="ECO:0000259" key="6">
    <source>
        <dbReference type="Pfam" id="PF23186"/>
    </source>
</evidence>
<reference evidence="9" key="1">
    <citation type="submission" date="2019-11" db="EMBL/GenBank/DDBJ databases">
        <title>Complete genome sequence of Corynebacterium kalinowskii 1959, a novel Corynebacterium species isolated from soil of a small paddock in Vilsendorf, Germany.</title>
        <authorList>
            <person name="Schaffert L."/>
            <person name="Ruwe M."/>
            <person name="Milse J."/>
            <person name="Hanuschka K."/>
            <person name="Ortseifen V."/>
            <person name="Droste J."/>
            <person name="Brandt D."/>
            <person name="Schlueter L."/>
            <person name="Kutter Y."/>
            <person name="Vinke S."/>
            <person name="Viehoefer P."/>
            <person name="Jacob L."/>
            <person name="Luebke N.-C."/>
            <person name="Schulte-Berndt E."/>
            <person name="Hain C."/>
            <person name="Linder M."/>
            <person name="Schmidt P."/>
            <person name="Wollenschlaeger L."/>
            <person name="Luttermann T."/>
            <person name="Thieme E."/>
            <person name="Hassa J."/>
            <person name="Haak M."/>
            <person name="Wittchen M."/>
            <person name="Mentz A."/>
            <person name="Persicke M."/>
            <person name="Busche T."/>
            <person name="Ruckert C."/>
        </authorList>
    </citation>
    <scope>NUCLEOTIDE SEQUENCE [LARGE SCALE GENOMIC DNA]</scope>
    <source>
        <strain evidence="9">1959</strain>
    </source>
</reference>
<name>A0A6B8VAN2_9CORY</name>
<evidence type="ECO:0000313" key="8">
    <source>
        <dbReference type="EMBL" id="QGU02192.1"/>
    </source>
</evidence>
<evidence type="ECO:0000313" key="9">
    <source>
        <dbReference type="Proteomes" id="UP000427071"/>
    </source>
</evidence>
<dbReference type="InterPro" id="IPR002052">
    <property type="entry name" value="DNA_methylase_N6_adenine_CS"/>
</dbReference>
<dbReference type="GO" id="GO:0052914">
    <property type="term" value="F:16S rRNA (guanine(1207)-N(2))-methyltransferase activity"/>
    <property type="evidence" value="ECO:0007669"/>
    <property type="project" value="UniProtKB-EC"/>
</dbReference>
<evidence type="ECO:0000256" key="2">
    <source>
        <dbReference type="ARBA" id="ARBA00022603"/>
    </source>
</evidence>
<sequence length="498" mass="54187">MTSSPAQLAAVAPTLVAAFKTHRFTLEGLMDLLGPAGMAAWRRGEPAAVRRLCRADEALPLLVRAFLLKDEVSFDSLAQLIGPEVAALILEDGSVAFDIIPHVVEGEDHWVFSDVDASMVQHVPGPDHVLGVGAASLSLLATVPLDPVDAVLDLGTGSGIQILGQLGVAKRVVGTDVHARALDFARATLAGNDHVELREGSWFEPVAGEKFDRIVANPPFVVGLPQIGHVYRDSGLSLDGASELVVSQLADHLKPGGTAHVLAAWVHTDADRWQSRVASWLPDTGVCAWIVQRDVVDPEMYVGTWLRDESIDPRSPEARERTEIWLDYFAEHGVTGIGFGYVAVQRLDDDVPSDILAEELSHDFSDPLRDEVSEYFLRCQWLREVTTPDILASQFLVRPSLASEKIAIPDQEQGMGFATELTRITRMDGPRWSHEVDEHLLRIVSGLHPAGLSLGEIIDLYAMANDVDVETFGPAAVGACIDLIRHGFIIPSELFQEN</sequence>
<dbReference type="Pfam" id="PF23186">
    <property type="entry name" value="DUF7059"/>
    <property type="match status" value="1"/>
</dbReference>
<dbReference type="EC" id="2.1.1.172" evidence="8"/>
<dbReference type="GO" id="GO:0035657">
    <property type="term" value="C:eRF1 methyltransferase complex"/>
    <property type="evidence" value="ECO:0007669"/>
    <property type="project" value="TreeGrafter"/>
</dbReference>
<organism evidence="8 9">
    <name type="scientific">Corynebacterium kalinowskii</name>
    <dbReference type="NCBI Taxonomy" id="2675216"/>
    <lineage>
        <taxon>Bacteria</taxon>
        <taxon>Bacillati</taxon>
        <taxon>Actinomycetota</taxon>
        <taxon>Actinomycetes</taxon>
        <taxon>Mycobacteriales</taxon>
        <taxon>Corynebacteriaceae</taxon>
        <taxon>Corynebacterium</taxon>
    </lineage>
</organism>
<proteinExistence type="inferred from homology"/>
<feature type="domain" description="DUF7059" evidence="6">
    <location>
        <begin position="22"/>
        <end position="94"/>
    </location>
</feature>
<evidence type="ECO:0000259" key="5">
    <source>
        <dbReference type="Pfam" id="PF05175"/>
    </source>
</evidence>